<dbReference type="EMBL" id="JZCR01000021">
    <property type="protein sequence ID" value="KJW12157.1"/>
    <property type="molecule type" value="Genomic_DNA"/>
</dbReference>
<name>A0A0F3RTN7_9LACO</name>
<keyword evidence="4" id="KW-1185">Reference proteome</keyword>
<evidence type="ECO:0000313" key="1">
    <source>
        <dbReference type="EMBL" id="GEO65815.1"/>
    </source>
</evidence>
<dbReference type="AlphaFoldDB" id="A0A0F3RTN7"/>
<organism evidence="2 3">
    <name type="scientific">Levilactobacillus spicheri</name>
    <dbReference type="NCBI Taxonomy" id="216463"/>
    <lineage>
        <taxon>Bacteria</taxon>
        <taxon>Bacillati</taxon>
        <taxon>Bacillota</taxon>
        <taxon>Bacilli</taxon>
        <taxon>Lactobacillales</taxon>
        <taxon>Lactobacillaceae</taxon>
        <taxon>Levilactobacillus</taxon>
    </lineage>
</organism>
<dbReference type="EMBL" id="BJZI01000003">
    <property type="protein sequence ID" value="GEO65815.1"/>
    <property type="molecule type" value="Genomic_DNA"/>
</dbReference>
<accession>A0A0F3RTN7</accession>
<reference evidence="1 4" key="2">
    <citation type="submission" date="2019-07" db="EMBL/GenBank/DDBJ databases">
        <title>Whole genome shotgun sequence of Lactobacillus spicheri NBRC 107155.</title>
        <authorList>
            <person name="Hosoyama A."/>
            <person name="Uohara A."/>
            <person name="Ohji S."/>
            <person name="Ichikawa N."/>
        </authorList>
    </citation>
    <scope>NUCLEOTIDE SEQUENCE [LARGE SCALE GENOMIC DNA]</scope>
    <source>
        <strain evidence="1 4">NBRC 107155</strain>
    </source>
</reference>
<evidence type="ECO:0000313" key="4">
    <source>
        <dbReference type="Proteomes" id="UP000321691"/>
    </source>
</evidence>
<dbReference type="PATRIC" id="fig|216463.3.peg.1191"/>
<dbReference type="RefSeq" id="WP_045807879.1">
    <property type="nucleotide sequence ID" value="NZ_BJZI01000003.1"/>
</dbReference>
<dbReference type="OrthoDB" id="9898000at2"/>
<evidence type="ECO:0000313" key="3">
    <source>
        <dbReference type="Proteomes" id="UP000033491"/>
    </source>
</evidence>
<evidence type="ECO:0000313" key="2">
    <source>
        <dbReference type="EMBL" id="KJW12157.1"/>
    </source>
</evidence>
<reference evidence="2 3" key="1">
    <citation type="submission" date="2015-03" db="EMBL/GenBank/DDBJ databases">
        <authorList>
            <person name="Zheng J."/>
            <person name="Ganezle M."/>
        </authorList>
    </citation>
    <scope>NUCLEOTIDE SEQUENCE [LARGE SCALE GENOMIC DNA]</scope>
    <source>
        <strain evidence="2 3">LP38</strain>
    </source>
</reference>
<protein>
    <submittedName>
        <fullName evidence="2">Uncharacterized protein</fullName>
    </submittedName>
</protein>
<gene>
    <name evidence="1" type="ORF">LSP04_02340</name>
    <name evidence="2" type="ORF">VC81_09675</name>
</gene>
<sequence length="65" mass="7618">MNKNWNETVTGIDSESMLDALQYRMMGATPQDKATDRIVAQAKDTGMLDYENRELYGQWFNKMMY</sequence>
<dbReference type="Proteomes" id="UP000321691">
    <property type="component" value="Unassembled WGS sequence"/>
</dbReference>
<proteinExistence type="predicted"/>
<dbReference type="Proteomes" id="UP000033491">
    <property type="component" value="Unassembled WGS sequence"/>
</dbReference>
<comment type="caution">
    <text evidence="2">The sequence shown here is derived from an EMBL/GenBank/DDBJ whole genome shotgun (WGS) entry which is preliminary data.</text>
</comment>